<dbReference type="EMBL" id="CP032157">
    <property type="protein sequence ID" value="AXY75050.1"/>
    <property type="molecule type" value="Genomic_DNA"/>
</dbReference>
<evidence type="ECO:0000313" key="4">
    <source>
        <dbReference type="Proteomes" id="UP000263900"/>
    </source>
</evidence>
<keyword evidence="1" id="KW-0732">Signal</keyword>
<feature type="domain" description="SH3b" evidence="2">
    <location>
        <begin position="139"/>
        <end position="196"/>
    </location>
</feature>
<reference evidence="3 4" key="1">
    <citation type="submission" date="2018-09" db="EMBL/GenBank/DDBJ databases">
        <title>Genome sequencing of strain 6GH32-13.</title>
        <authorList>
            <person name="Weon H.-Y."/>
            <person name="Heo J."/>
            <person name="Kwon S.-W."/>
        </authorList>
    </citation>
    <scope>NUCLEOTIDE SEQUENCE [LARGE SCALE GENOMIC DNA]</scope>
    <source>
        <strain evidence="3 4">5GH32-13</strain>
    </source>
</reference>
<dbReference type="InterPro" id="IPR003646">
    <property type="entry name" value="SH3-like_bac-type"/>
</dbReference>
<dbReference type="KEGG" id="pseg:D3H65_14155"/>
<dbReference type="RefSeq" id="WP_119050932.1">
    <property type="nucleotide sequence ID" value="NZ_CP032157.1"/>
</dbReference>
<feature type="chain" id="PRO_5017729875" evidence="1">
    <location>
        <begin position="19"/>
        <end position="224"/>
    </location>
</feature>
<organism evidence="3 4">
    <name type="scientific">Paraflavitalea soli</name>
    <dbReference type="NCBI Taxonomy" id="2315862"/>
    <lineage>
        <taxon>Bacteria</taxon>
        <taxon>Pseudomonadati</taxon>
        <taxon>Bacteroidota</taxon>
        <taxon>Chitinophagia</taxon>
        <taxon>Chitinophagales</taxon>
        <taxon>Chitinophagaceae</taxon>
        <taxon>Paraflavitalea</taxon>
    </lineage>
</organism>
<evidence type="ECO:0000313" key="3">
    <source>
        <dbReference type="EMBL" id="AXY75050.1"/>
    </source>
</evidence>
<accession>A0A3B7MPS3</accession>
<dbReference type="AlphaFoldDB" id="A0A3B7MPS3"/>
<dbReference type="Gene3D" id="2.30.30.40">
    <property type="entry name" value="SH3 Domains"/>
    <property type="match status" value="1"/>
</dbReference>
<gene>
    <name evidence="3" type="ORF">D3H65_14155</name>
</gene>
<protein>
    <submittedName>
        <fullName evidence="3">SH3 domain-containing protein</fullName>
    </submittedName>
</protein>
<sequence>MKYVLALVLALNSLLSIGQTHRFAPRNEVNQDSSLKVFVDTLKAVVARKDAPSLLKLLSPTVQISFDGNMNTIKGFKEMYAPVYPSSSVWKNLQTVITLGGVWGDKKKGLFIFPYASQMDIKEDYCDGCASCLTIIAPDVNVRAKPDRLSASVGQLNYDVVKVIEEPVSKNRGGSSDNWVYIQTFDSKITGWVRNDLTWDICDYRLLLEKKKGKWQITAFLAGD</sequence>
<dbReference type="Proteomes" id="UP000263900">
    <property type="component" value="Chromosome"/>
</dbReference>
<proteinExistence type="predicted"/>
<evidence type="ECO:0000256" key="1">
    <source>
        <dbReference type="SAM" id="SignalP"/>
    </source>
</evidence>
<evidence type="ECO:0000259" key="2">
    <source>
        <dbReference type="Pfam" id="PF08239"/>
    </source>
</evidence>
<keyword evidence="4" id="KW-1185">Reference proteome</keyword>
<dbReference type="Pfam" id="PF08239">
    <property type="entry name" value="SH3_3"/>
    <property type="match status" value="1"/>
</dbReference>
<dbReference type="OrthoDB" id="849117at2"/>
<feature type="signal peptide" evidence="1">
    <location>
        <begin position="1"/>
        <end position="18"/>
    </location>
</feature>
<name>A0A3B7MPS3_9BACT</name>